<evidence type="ECO:0000313" key="3">
    <source>
        <dbReference type="Proteomes" id="UP001302602"/>
    </source>
</evidence>
<evidence type="ECO:0000259" key="1">
    <source>
        <dbReference type="PROSITE" id="PS50280"/>
    </source>
</evidence>
<name>A0AAN6U0S6_9PEZI</name>
<gene>
    <name evidence="2" type="ORF">N657DRAFT_680345</name>
</gene>
<comment type="caution">
    <text evidence="2">The sequence shown here is derived from an EMBL/GenBank/DDBJ whole genome shotgun (WGS) entry which is preliminary data.</text>
</comment>
<dbReference type="InterPro" id="IPR001214">
    <property type="entry name" value="SET_dom"/>
</dbReference>
<dbReference type="Gene3D" id="1.25.40.10">
    <property type="entry name" value="Tetratricopeptide repeat domain"/>
    <property type="match status" value="1"/>
</dbReference>
<dbReference type="Proteomes" id="UP001302602">
    <property type="component" value="Unassembled WGS sequence"/>
</dbReference>
<dbReference type="Pfam" id="PF00856">
    <property type="entry name" value="SET"/>
    <property type="match status" value="1"/>
</dbReference>
<protein>
    <submittedName>
        <fullName evidence="2">SET domain-containing protein</fullName>
    </submittedName>
</protein>
<proteinExistence type="predicted"/>
<reference evidence="2" key="1">
    <citation type="journal article" date="2023" name="Mol. Phylogenet. Evol.">
        <title>Genome-scale phylogeny and comparative genomics of the fungal order Sordariales.</title>
        <authorList>
            <person name="Hensen N."/>
            <person name="Bonometti L."/>
            <person name="Westerberg I."/>
            <person name="Brannstrom I.O."/>
            <person name="Guillou S."/>
            <person name="Cros-Aarteil S."/>
            <person name="Calhoun S."/>
            <person name="Haridas S."/>
            <person name="Kuo A."/>
            <person name="Mondo S."/>
            <person name="Pangilinan J."/>
            <person name="Riley R."/>
            <person name="LaButti K."/>
            <person name="Andreopoulos B."/>
            <person name="Lipzen A."/>
            <person name="Chen C."/>
            <person name="Yan M."/>
            <person name="Daum C."/>
            <person name="Ng V."/>
            <person name="Clum A."/>
            <person name="Steindorff A."/>
            <person name="Ohm R.A."/>
            <person name="Martin F."/>
            <person name="Silar P."/>
            <person name="Natvig D.O."/>
            <person name="Lalanne C."/>
            <person name="Gautier V."/>
            <person name="Ament-Velasquez S.L."/>
            <person name="Kruys A."/>
            <person name="Hutchinson M.I."/>
            <person name="Powell A.J."/>
            <person name="Barry K."/>
            <person name="Miller A.N."/>
            <person name="Grigoriev I.V."/>
            <person name="Debuchy R."/>
            <person name="Gladieux P."/>
            <person name="Hiltunen Thoren M."/>
            <person name="Johannesson H."/>
        </authorList>
    </citation>
    <scope>NUCLEOTIDE SEQUENCE</scope>
    <source>
        <strain evidence="2">CBS 731.68</strain>
    </source>
</reference>
<dbReference type="InterPro" id="IPR011990">
    <property type="entry name" value="TPR-like_helical_dom_sf"/>
</dbReference>
<dbReference type="InterPro" id="IPR046341">
    <property type="entry name" value="SET_dom_sf"/>
</dbReference>
<reference evidence="2" key="2">
    <citation type="submission" date="2023-05" db="EMBL/GenBank/DDBJ databases">
        <authorList>
            <consortium name="Lawrence Berkeley National Laboratory"/>
            <person name="Steindorff A."/>
            <person name="Hensen N."/>
            <person name="Bonometti L."/>
            <person name="Westerberg I."/>
            <person name="Brannstrom I.O."/>
            <person name="Guillou S."/>
            <person name="Cros-Aarteil S."/>
            <person name="Calhoun S."/>
            <person name="Haridas S."/>
            <person name="Kuo A."/>
            <person name="Mondo S."/>
            <person name="Pangilinan J."/>
            <person name="Riley R."/>
            <person name="Labutti K."/>
            <person name="Andreopoulos B."/>
            <person name="Lipzen A."/>
            <person name="Chen C."/>
            <person name="Yanf M."/>
            <person name="Daum C."/>
            <person name="Ng V."/>
            <person name="Clum A."/>
            <person name="Ohm R."/>
            <person name="Martin F."/>
            <person name="Silar P."/>
            <person name="Natvig D."/>
            <person name="Lalanne C."/>
            <person name="Gautier V."/>
            <person name="Ament-Velasquez S.L."/>
            <person name="Kruys A."/>
            <person name="Hutchinson M.I."/>
            <person name="Powell A.J."/>
            <person name="Barry K."/>
            <person name="Miller A.N."/>
            <person name="Grigoriev I.V."/>
            <person name="Debuchy R."/>
            <person name="Gladieux P."/>
            <person name="Thoren M.H."/>
            <person name="Johannesson H."/>
        </authorList>
    </citation>
    <scope>NUCLEOTIDE SEQUENCE</scope>
    <source>
        <strain evidence="2">CBS 731.68</strain>
    </source>
</reference>
<dbReference type="PROSITE" id="PS50280">
    <property type="entry name" value="SET"/>
    <property type="match status" value="1"/>
</dbReference>
<dbReference type="InterPro" id="IPR053185">
    <property type="entry name" value="SET_domain_protein"/>
</dbReference>
<sequence length="413" mass="46186">MALRGVRDLSSATLSALLIWFQLGRTGLGYSSVPLTQRPLGLDVACPLPVDDKAESWRYRRSLWTHQPECEHSMDRTARYCAYTNAQHGSRGWSVVTSPETAADSVSFLSLSPPLKAPSLTSDSHGAPYKVVEMPGKGRGLVAVRDIKQYEEILLDYATLLVDIEFTTKVPAVLGYRLLHAAVDRLSDPASVLDLGQSNGFAQDVVENVVRTNAFHTNLGEVPHLAVYPAVSRINHACKPNAYTRFMPETLQVSVAAARDIPTGEEISISYIPLGQPTPERQRRLHKWGFTCTCSLCSAPEAEREASDARRREIERLRDDAVRAFQAGRPYTALRLTKQVLALLPAEGLFPLYSEQYENMARIFYVVRDMENAERYANMSLGVLREQGYVGEVGREMVEGMWRRFEDEEGGRY</sequence>
<dbReference type="RefSeq" id="XP_062648104.1">
    <property type="nucleotide sequence ID" value="XM_062796279.1"/>
</dbReference>
<dbReference type="PANTHER" id="PTHR47332:SF6">
    <property type="entry name" value="SET DOMAIN-CONTAINING PROTEIN"/>
    <property type="match status" value="1"/>
</dbReference>
<organism evidence="2 3">
    <name type="scientific">Parathielavia appendiculata</name>
    <dbReference type="NCBI Taxonomy" id="2587402"/>
    <lineage>
        <taxon>Eukaryota</taxon>
        <taxon>Fungi</taxon>
        <taxon>Dikarya</taxon>
        <taxon>Ascomycota</taxon>
        <taxon>Pezizomycotina</taxon>
        <taxon>Sordariomycetes</taxon>
        <taxon>Sordariomycetidae</taxon>
        <taxon>Sordariales</taxon>
        <taxon>Chaetomiaceae</taxon>
        <taxon>Parathielavia</taxon>
    </lineage>
</organism>
<feature type="domain" description="SET" evidence="1">
    <location>
        <begin position="118"/>
        <end position="272"/>
    </location>
</feature>
<dbReference type="GeneID" id="87833047"/>
<accession>A0AAN6U0S6</accession>
<evidence type="ECO:0000313" key="2">
    <source>
        <dbReference type="EMBL" id="KAK4124333.1"/>
    </source>
</evidence>
<dbReference type="CDD" id="cd20071">
    <property type="entry name" value="SET_SMYD"/>
    <property type="match status" value="1"/>
</dbReference>
<dbReference type="AlphaFoldDB" id="A0AAN6U0S6"/>
<dbReference type="SUPFAM" id="SSF82199">
    <property type="entry name" value="SET domain"/>
    <property type="match status" value="1"/>
</dbReference>
<dbReference type="EMBL" id="MU853227">
    <property type="protein sequence ID" value="KAK4124333.1"/>
    <property type="molecule type" value="Genomic_DNA"/>
</dbReference>
<dbReference type="SMART" id="SM00317">
    <property type="entry name" value="SET"/>
    <property type="match status" value="1"/>
</dbReference>
<dbReference type="Gene3D" id="2.170.270.10">
    <property type="entry name" value="SET domain"/>
    <property type="match status" value="1"/>
</dbReference>
<keyword evidence="3" id="KW-1185">Reference proteome</keyword>
<dbReference type="PANTHER" id="PTHR47332">
    <property type="entry name" value="SET DOMAIN-CONTAINING PROTEIN 5"/>
    <property type="match status" value="1"/>
</dbReference>